<organism evidence="1 2">
    <name type="scientific">Paxillus rubicundulus Ve08.2h10</name>
    <dbReference type="NCBI Taxonomy" id="930991"/>
    <lineage>
        <taxon>Eukaryota</taxon>
        <taxon>Fungi</taxon>
        <taxon>Dikarya</taxon>
        <taxon>Basidiomycota</taxon>
        <taxon>Agaricomycotina</taxon>
        <taxon>Agaricomycetes</taxon>
        <taxon>Agaricomycetidae</taxon>
        <taxon>Boletales</taxon>
        <taxon>Paxilineae</taxon>
        <taxon>Paxillaceae</taxon>
        <taxon>Paxillus</taxon>
    </lineage>
</organism>
<dbReference type="HOGENOM" id="CLU_2979789_0_0_1"/>
<dbReference type="AlphaFoldDB" id="A0A0D0DX55"/>
<evidence type="ECO:0000313" key="2">
    <source>
        <dbReference type="Proteomes" id="UP000054538"/>
    </source>
</evidence>
<dbReference type="EMBL" id="KN825466">
    <property type="protein sequence ID" value="KIK90829.1"/>
    <property type="molecule type" value="Genomic_DNA"/>
</dbReference>
<proteinExistence type="predicted"/>
<gene>
    <name evidence="1" type="ORF">PAXRUDRAFT_831341</name>
</gene>
<accession>A0A0D0DX55</accession>
<sequence>MVTCSLIDNARDKHDTTCQGVSDPTSVFGHVLPNTHHQVEGSPFRPFALFHHRVSCRA</sequence>
<protein>
    <submittedName>
        <fullName evidence="1">Uncharacterized protein</fullName>
    </submittedName>
</protein>
<name>A0A0D0DX55_9AGAM</name>
<dbReference type="Proteomes" id="UP000054538">
    <property type="component" value="Unassembled WGS sequence"/>
</dbReference>
<keyword evidence="2" id="KW-1185">Reference proteome</keyword>
<reference evidence="1 2" key="1">
    <citation type="submission" date="2014-04" db="EMBL/GenBank/DDBJ databases">
        <authorList>
            <consortium name="DOE Joint Genome Institute"/>
            <person name="Kuo A."/>
            <person name="Kohler A."/>
            <person name="Jargeat P."/>
            <person name="Nagy L.G."/>
            <person name="Floudas D."/>
            <person name="Copeland A."/>
            <person name="Barry K.W."/>
            <person name="Cichocki N."/>
            <person name="Veneault-Fourrey C."/>
            <person name="LaButti K."/>
            <person name="Lindquist E.A."/>
            <person name="Lipzen A."/>
            <person name="Lundell T."/>
            <person name="Morin E."/>
            <person name="Murat C."/>
            <person name="Sun H."/>
            <person name="Tunlid A."/>
            <person name="Henrissat B."/>
            <person name="Grigoriev I.V."/>
            <person name="Hibbett D.S."/>
            <person name="Martin F."/>
            <person name="Nordberg H.P."/>
            <person name="Cantor M.N."/>
            <person name="Hua S.X."/>
        </authorList>
    </citation>
    <scope>NUCLEOTIDE SEQUENCE [LARGE SCALE GENOMIC DNA]</scope>
    <source>
        <strain evidence="1 2">Ve08.2h10</strain>
    </source>
</reference>
<dbReference type="InParanoid" id="A0A0D0DX55"/>
<reference evidence="2" key="2">
    <citation type="submission" date="2015-01" db="EMBL/GenBank/DDBJ databases">
        <title>Evolutionary Origins and Diversification of the Mycorrhizal Mutualists.</title>
        <authorList>
            <consortium name="DOE Joint Genome Institute"/>
            <consortium name="Mycorrhizal Genomics Consortium"/>
            <person name="Kohler A."/>
            <person name="Kuo A."/>
            <person name="Nagy L.G."/>
            <person name="Floudas D."/>
            <person name="Copeland A."/>
            <person name="Barry K.W."/>
            <person name="Cichocki N."/>
            <person name="Veneault-Fourrey C."/>
            <person name="LaButti K."/>
            <person name="Lindquist E.A."/>
            <person name="Lipzen A."/>
            <person name="Lundell T."/>
            <person name="Morin E."/>
            <person name="Murat C."/>
            <person name="Riley R."/>
            <person name="Ohm R."/>
            <person name="Sun H."/>
            <person name="Tunlid A."/>
            <person name="Henrissat B."/>
            <person name="Grigoriev I.V."/>
            <person name="Hibbett D.S."/>
            <person name="Martin F."/>
        </authorList>
    </citation>
    <scope>NUCLEOTIDE SEQUENCE [LARGE SCALE GENOMIC DNA]</scope>
    <source>
        <strain evidence="2">Ve08.2h10</strain>
    </source>
</reference>
<evidence type="ECO:0000313" key="1">
    <source>
        <dbReference type="EMBL" id="KIK90829.1"/>
    </source>
</evidence>